<reference evidence="2" key="1">
    <citation type="submission" date="2019-08" db="EMBL/GenBank/DDBJ databases">
        <title>Reference gene set and small RNA set construction with multiple tissues from Davidia involucrata Baill.</title>
        <authorList>
            <person name="Yang H."/>
            <person name="Zhou C."/>
            <person name="Li G."/>
            <person name="Wang J."/>
            <person name="Gao P."/>
            <person name="Wang M."/>
            <person name="Wang R."/>
            <person name="Zhao Y."/>
        </authorList>
    </citation>
    <scope>NUCLEOTIDE SEQUENCE</scope>
    <source>
        <tissue evidence="2">Mixed with DoveR01_LX</tissue>
    </source>
</reference>
<evidence type="ECO:0000256" key="1">
    <source>
        <dbReference type="SAM" id="MobiDB-lite"/>
    </source>
</evidence>
<evidence type="ECO:0000313" key="2">
    <source>
        <dbReference type="EMBL" id="MPA50232.1"/>
    </source>
</evidence>
<dbReference type="EMBL" id="GHES01019674">
    <property type="protein sequence ID" value="MPA50233.1"/>
    <property type="molecule type" value="Transcribed_RNA"/>
</dbReference>
<gene>
    <name evidence="2" type="ORF">Din_019673</name>
    <name evidence="3" type="ORF">Din_019674</name>
</gene>
<dbReference type="EMBL" id="GHES01019673">
    <property type="protein sequence ID" value="MPA50232.1"/>
    <property type="molecule type" value="Transcribed_RNA"/>
</dbReference>
<evidence type="ECO:0000313" key="3">
    <source>
        <dbReference type="EMBL" id="MPA50233.1"/>
    </source>
</evidence>
<proteinExistence type="predicted"/>
<dbReference type="InterPro" id="IPR004252">
    <property type="entry name" value="Probable_transposase_24"/>
</dbReference>
<dbReference type="Pfam" id="PF03004">
    <property type="entry name" value="Transposase_24"/>
    <property type="match status" value="1"/>
</dbReference>
<name>A0A5B7A065_DAVIN</name>
<feature type="compositionally biased region" description="Polar residues" evidence="1">
    <location>
        <begin position="26"/>
        <end position="35"/>
    </location>
</feature>
<dbReference type="PANTHER" id="PTHR33499:SF11">
    <property type="entry name" value="NO APICAL MERISTEM-ASSOCIATED C-TERMINAL DOMAIN-CONTAINING PROTEIN"/>
    <property type="match status" value="1"/>
</dbReference>
<feature type="compositionally biased region" description="Basic residues" evidence="1">
    <location>
        <begin position="1"/>
        <end position="13"/>
    </location>
</feature>
<sequence length="327" mass="36890">MAPSTRHRSRRAQRPWGAQSELVPTPVSTPISPDASSVALTASRKGHGKSKNLALQNAIKQNGVNRIKIVIPPDLMMPVGEYHQLFKTELGIICRMHAPYMTATCWDEVTPEDLQRWHDRIQDLFEIHLTDAHTLYAVNYFLMMHFKGYIYALYQHYVKTPDATRHPYPDVKQEEWDILCARWASQEYQAVSEQTSIVRSQQTASHCGDFMSFAQHRHVLSQGSATPPSLIDVWHSTHYKGSTWTDEIAHQKYDVMVLMQDEPNLEGSTPLTDDEIFERVMGNRSGYALGLGHGVVPPLSRSASHMSCEARVHEADLRAAASAAQAE</sequence>
<organism evidence="2">
    <name type="scientific">Davidia involucrata</name>
    <name type="common">Dove tree</name>
    <dbReference type="NCBI Taxonomy" id="16924"/>
    <lineage>
        <taxon>Eukaryota</taxon>
        <taxon>Viridiplantae</taxon>
        <taxon>Streptophyta</taxon>
        <taxon>Embryophyta</taxon>
        <taxon>Tracheophyta</taxon>
        <taxon>Spermatophyta</taxon>
        <taxon>Magnoliopsida</taxon>
        <taxon>eudicotyledons</taxon>
        <taxon>Gunneridae</taxon>
        <taxon>Pentapetalae</taxon>
        <taxon>asterids</taxon>
        <taxon>Cornales</taxon>
        <taxon>Nyssaceae</taxon>
        <taxon>Davidia</taxon>
    </lineage>
</organism>
<dbReference type="PANTHER" id="PTHR33499">
    <property type="entry name" value="OS12G0282400 PROTEIN-RELATED"/>
    <property type="match status" value="1"/>
</dbReference>
<accession>A0A5B7A065</accession>
<protein>
    <submittedName>
        <fullName evidence="2">Uncharacterized protein</fullName>
    </submittedName>
</protein>
<dbReference type="AlphaFoldDB" id="A0A5B7A065"/>
<feature type="region of interest" description="Disordered" evidence="1">
    <location>
        <begin position="1"/>
        <end position="35"/>
    </location>
</feature>